<feature type="transmembrane region" description="Helical" evidence="6">
    <location>
        <begin position="354"/>
        <end position="373"/>
    </location>
</feature>
<dbReference type="InterPro" id="IPR002797">
    <property type="entry name" value="Polysacc_synth"/>
</dbReference>
<evidence type="ECO:0000256" key="6">
    <source>
        <dbReference type="SAM" id="Phobius"/>
    </source>
</evidence>
<dbReference type="Pfam" id="PF01943">
    <property type="entry name" value="Polysacc_synt"/>
    <property type="match status" value="1"/>
</dbReference>
<keyword evidence="4 6" id="KW-1133">Transmembrane helix</keyword>
<feature type="transmembrane region" description="Helical" evidence="6">
    <location>
        <begin position="50"/>
        <end position="68"/>
    </location>
</feature>
<dbReference type="PANTHER" id="PTHR30250:SF29">
    <property type="entry name" value="POLYSACCHARIDE BIOSYNTHESIS PROTEIN C-TERMINAL DOMAIN-CONTAINING PROTEIN"/>
    <property type="match status" value="1"/>
</dbReference>
<proteinExistence type="predicted"/>
<protein>
    <submittedName>
        <fullName evidence="7">Polysaccharide biosynthesis protein</fullName>
    </submittedName>
</protein>
<feature type="transmembrane region" description="Helical" evidence="6">
    <location>
        <begin position="323"/>
        <end position="342"/>
    </location>
</feature>
<feature type="transmembrane region" description="Helical" evidence="6">
    <location>
        <begin position="451"/>
        <end position="471"/>
    </location>
</feature>
<dbReference type="PANTHER" id="PTHR30250">
    <property type="entry name" value="PST FAMILY PREDICTED COLANIC ACID TRANSPORTER"/>
    <property type="match status" value="1"/>
</dbReference>
<dbReference type="CDD" id="cd13124">
    <property type="entry name" value="MATE_SpoVB_like"/>
    <property type="match status" value="1"/>
</dbReference>
<feature type="transmembrane region" description="Helical" evidence="6">
    <location>
        <begin position="122"/>
        <end position="143"/>
    </location>
</feature>
<dbReference type="GO" id="GO:0005886">
    <property type="term" value="C:plasma membrane"/>
    <property type="evidence" value="ECO:0007669"/>
    <property type="project" value="UniProtKB-SubCell"/>
</dbReference>
<dbReference type="GeneID" id="33062953"/>
<comment type="subcellular location">
    <subcellularLocation>
        <location evidence="1">Cell membrane</location>
        <topology evidence="1">Multi-pass membrane protein</topology>
    </subcellularLocation>
</comment>
<dbReference type="InterPro" id="IPR050833">
    <property type="entry name" value="Poly_Biosynth_Transport"/>
</dbReference>
<keyword evidence="2" id="KW-1003">Cell membrane</keyword>
<evidence type="ECO:0000256" key="1">
    <source>
        <dbReference type="ARBA" id="ARBA00004651"/>
    </source>
</evidence>
<evidence type="ECO:0000256" key="3">
    <source>
        <dbReference type="ARBA" id="ARBA00022692"/>
    </source>
</evidence>
<accession>A0AAU7NKE0</accession>
<feature type="transmembrane region" description="Helical" evidence="6">
    <location>
        <begin position="187"/>
        <end position="206"/>
    </location>
</feature>
<gene>
    <name evidence="7" type="ORF">BB06_07755</name>
</gene>
<evidence type="ECO:0000313" key="7">
    <source>
        <dbReference type="EMBL" id="XBS08100.1"/>
    </source>
</evidence>
<reference evidence="7" key="2">
    <citation type="submission" date="2024-05" db="EMBL/GenBank/DDBJ databases">
        <authorList>
            <person name="Chen H."/>
        </authorList>
    </citation>
    <scope>NUCLEOTIDE SEQUENCE</scope>
    <source>
        <strain evidence="7">CGMCC 7049</strain>
    </source>
</reference>
<feature type="transmembrane region" description="Helical" evidence="6">
    <location>
        <begin position="477"/>
        <end position="499"/>
    </location>
</feature>
<reference evidence="7" key="1">
    <citation type="submission" date="2014-02" db="EMBL/GenBank/DDBJ databases">
        <authorList>
            <person name="Zhao D."/>
            <person name="Dong X."/>
            <person name="Li Y."/>
            <person name="Lv L."/>
            <person name="Zhao D."/>
            <person name="Gao Y."/>
            <person name="Wang Y."/>
            <person name="Li Y."/>
        </authorList>
    </citation>
    <scope>NUCLEOTIDE SEQUENCE</scope>
    <source>
        <strain evidence="7">CGMCC 7049</strain>
    </source>
</reference>
<dbReference type="InterPro" id="IPR024923">
    <property type="entry name" value="PG_synth_SpoVB"/>
</dbReference>
<name>A0AAU7NKE0_PEDPE</name>
<feature type="transmembrane region" description="Helical" evidence="6">
    <location>
        <begin position="282"/>
        <end position="302"/>
    </location>
</feature>
<keyword evidence="3 6" id="KW-0812">Transmembrane</keyword>
<feature type="transmembrane region" description="Helical" evidence="6">
    <location>
        <begin position="164"/>
        <end position="181"/>
    </location>
</feature>
<dbReference type="EMBL" id="CP157400">
    <property type="protein sequence ID" value="XBS08100.1"/>
    <property type="molecule type" value="Genomic_DNA"/>
</dbReference>
<evidence type="ECO:0000256" key="4">
    <source>
        <dbReference type="ARBA" id="ARBA00022989"/>
    </source>
</evidence>
<feature type="transmembrane region" description="Helical" evidence="6">
    <location>
        <begin position="409"/>
        <end position="431"/>
    </location>
</feature>
<evidence type="ECO:0000256" key="2">
    <source>
        <dbReference type="ARBA" id="ARBA00022475"/>
    </source>
</evidence>
<dbReference type="AlphaFoldDB" id="A0AAU7NKE0"/>
<organism evidence="7">
    <name type="scientific">Pediococcus pentosaceus CGMCC 7049</name>
    <dbReference type="NCBI Taxonomy" id="1460385"/>
    <lineage>
        <taxon>Bacteria</taxon>
        <taxon>Bacillati</taxon>
        <taxon>Bacillota</taxon>
        <taxon>Bacilli</taxon>
        <taxon>Lactobacillales</taxon>
        <taxon>Lactobacillaceae</taxon>
        <taxon>Pediococcus</taxon>
    </lineage>
</organism>
<keyword evidence="5 6" id="KW-0472">Membrane</keyword>
<feature type="transmembrane region" description="Helical" evidence="6">
    <location>
        <begin position="226"/>
        <end position="250"/>
    </location>
</feature>
<feature type="transmembrane region" description="Helical" evidence="6">
    <location>
        <begin position="385"/>
        <end position="403"/>
    </location>
</feature>
<feature type="transmembrane region" description="Helical" evidence="6">
    <location>
        <begin position="89"/>
        <end position="110"/>
    </location>
</feature>
<feature type="transmembrane region" description="Helical" evidence="6">
    <location>
        <begin position="12"/>
        <end position="30"/>
    </location>
</feature>
<evidence type="ECO:0000256" key="5">
    <source>
        <dbReference type="ARBA" id="ARBA00023136"/>
    </source>
</evidence>
<dbReference type="RefSeq" id="WP_011673721.1">
    <property type="nucleotide sequence ID" value="NZ_CP157400.1"/>
</dbReference>
<sequence>MKNSSAKKVMRGALILSIASIVAKILSAVYRVPLQNLVGNTGFYVYQQIYPIYGIGMTFALNGFPIFISKIIAEEPEEEKRLRLSRYAMLILAGLSLLIFLFLMVGARWIAGAMGDVSLTPLLRMVSTMFLFMPLLATGRGYYQGIYDVAPTAKSQVLEQVVRVSIIILVAVLAVKLNWSVYKMGTWAMASSTLAAVASTLFFIKFGSKLIKAKRHKFNWQLFKILVKRFVVEGGVICLLAAMIILLQLVDSFTVKNSLVSGGLTQSMAKSMKGIYDRAQPLVQLGTVIATAFATTLLPSLTEALQKRDTKAFYRSATSLLRVSLTISMAASIGMVALMPQINHLLFGSSEGSLALAVYNLSVIFAALIFVYNSILQSAGAVKPTLVAIITGIIIKVVLNSWATQWLGILGASLVTVLSLAVIAGVMNYALPSQLSKRVYREHHFLRKLIWGNLLMFIVVKLLVIVLQLTVVSPGRFGATIITVMGVIVGAGVFISYIFKFRLFSIREWLTIPYGSKILRMVQRIVK</sequence>